<dbReference type="PANTHER" id="PTHR11102:SF160">
    <property type="entry name" value="ERAD-ASSOCIATED E3 UBIQUITIN-PROTEIN LIGASE COMPONENT HRD3"/>
    <property type="match status" value="1"/>
</dbReference>
<evidence type="ECO:0000256" key="1">
    <source>
        <dbReference type="SAM" id="SignalP"/>
    </source>
</evidence>
<dbReference type="STRING" id="1245471.PCA10_08170"/>
<evidence type="ECO:0000313" key="3">
    <source>
        <dbReference type="Proteomes" id="UP000015503"/>
    </source>
</evidence>
<dbReference type="Gene3D" id="1.25.40.10">
    <property type="entry name" value="Tetratricopeptide repeat domain"/>
    <property type="match status" value="1"/>
</dbReference>
<dbReference type="Proteomes" id="UP000015503">
    <property type="component" value="Chromosome"/>
</dbReference>
<proteinExistence type="predicted"/>
<feature type="chain" id="PRO_5004546167" description="Sel1 repeat family protein" evidence="1">
    <location>
        <begin position="27"/>
        <end position="185"/>
    </location>
</feature>
<dbReference type="InterPro" id="IPR006597">
    <property type="entry name" value="Sel1-like"/>
</dbReference>
<keyword evidence="3" id="KW-1185">Reference proteome</keyword>
<dbReference type="InterPro" id="IPR011990">
    <property type="entry name" value="TPR-like_helical_dom_sf"/>
</dbReference>
<evidence type="ECO:0000313" key="2">
    <source>
        <dbReference type="EMBL" id="BAN46549.1"/>
    </source>
</evidence>
<dbReference type="KEGG" id="pre:PCA10_08170"/>
<dbReference type="SMART" id="SM00671">
    <property type="entry name" value="SEL1"/>
    <property type="match status" value="2"/>
</dbReference>
<dbReference type="InterPro" id="IPR050767">
    <property type="entry name" value="Sel1_AlgK"/>
</dbReference>
<feature type="signal peptide" evidence="1">
    <location>
        <begin position="1"/>
        <end position="26"/>
    </location>
</feature>
<accession>S6BBY4</accession>
<dbReference type="Pfam" id="PF08238">
    <property type="entry name" value="Sel1"/>
    <property type="match status" value="2"/>
</dbReference>
<dbReference type="PATRIC" id="fig|1245471.3.peg.822"/>
<protein>
    <recommendedName>
        <fullName evidence="4">Sel1 repeat family protein</fullName>
    </recommendedName>
</protein>
<dbReference type="HOGENOM" id="CLU_100977_0_0_6"/>
<sequence length="185" mass="19946">MIPMKRTGRTLTLGCLLLFLPLLANAGGNSLLIPATGRCNLNSLPENLSEAVSACQQAAKAGDAEAQYELGEFFYDGKRTPRDLPQALQWFEQASLKGHAQAQLRLGNMFFRGEGVPANNVQAYIVLKMAAVNGSDEAMDSADLVAAQMRSDELEIATQVLGQIFRNYLLELQAADGSSPFSPLP</sequence>
<gene>
    <name evidence="2" type="ORF">PCA10_08170</name>
</gene>
<organism evidence="2 3">
    <name type="scientific">Metapseudomonas resinovorans NBRC 106553</name>
    <dbReference type="NCBI Taxonomy" id="1245471"/>
    <lineage>
        <taxon>Bacteria</taxon>
        <taxon>Pseudomonadati</taxon>
        <taxon>Pseudomonadota</taxon>
        <taxon>Gammaproteobacteria</taxon>
        <taxon>Pseudomonadales</taxon>
        <taxon>Pseudomonadaceae</taxon>
        <taxon>Metapseudomonas</taxon>
    </lineage>
</organism>
<evidence type="ECO:0008006" key="4">
    <source>
        <dbReference type="Google" id="ProtNLM"/>
    </source>
</evidence>
<dbReference type="SUPFAM" id="SSF81901">
    <property type="entry name" value="HCP-like"/>
    <property type="match status" value="1"/>
</dbReference>
<dbReference type="EMBL" id="AP013068">
    <property type="protein sequence ID" value="BAN46549.1"/>
    <property type="molecule type" value="Genomic_DNA"/>
</dbReference>
<dbReference type="PANTHER" id="PTHR11102">
    <property type="entry name" value="SEL-1-LIKE PROTEIN"/>
    <property type="match status" value="1"/>
</dbReference>
<reference evidence="2 3" key="1">
    <citation type="journal article" date="2013" name="Genome Announc.">
        <title>Complete Genome Sequence of the Carbazole Degrader Pseudomonas resinovorans Strain CA10 (NBRC 106553).</title>
        <authorList>
            <person name="Shintani M."/>
            <person name="Hosoyama A."/>
            <person name="Ohji S."/>
            <person name="Tsuchikane K."/>
            <person name="Takarada H."/>
            <person name="Yamazoe A."/>
            <person name="Fujita N."/>
            <person name="Nojiri H."/>
        </authorList>
    </citation>
    <scope>NUCLEOTIDE SEQUENCE [LARGE SCALE GENOMIC DNA]</scope>
    <source>
        <strain evidence="2 3">NBRC 106553</strain>
    </source>
</reference>
<keyword evidence="1" id="KW-0732">Signal</keyword>
<name>S6BBY4_METRE</name>
<dbReference type="eggNOG" id="COG0790">
    <property type="taxonomic scope" value="Bacteria"/>
</dbReference>
<dbReference type="AlphaFoldDB" id="S6BBY4"/>